<comment type="caution">
    <text evidence="3">The sequence shown here is derived from an EMBL/GenBank/DDBJ whole genome shotgun (WGS) entry which is preliminary data.</text>
</comment>
<feature type="coiled-coil region" evidence="1">
    <location>
        <begin position="530"/>
        <end position="610"/>
    </location>
</feature>
<sequence length="789" mass="88027">MKEQVLKLTIDNKDAVALKEEYENIHQVSLKVISAQEVLQSILTSPAPLKNIGKIIPEYQRLGSIVGGMTKLMPRTVKQIQETQVLVQKGIEKELEGAKKLSDEHKKKLDEIKKEEQAFIKSAKEKEKADLSVLYNRLQNAKKAGEDTTGIEEERRKRYEQSEAEITKHVLDNNQKRALIIQESMQGMTTGIDSNYEQQKASLLAKYELEAQTIKNATDLTIASEDEKTGYVQYSAADRQAMEVAQFHKLKDLEEKKNAELKKLDQQHEKDKAATFENFIKQRGEKMEVEVDNTSKKLKKSTQKTAKELDDFFWDLMVKEKDFSGNLVNQIVDHSAKSQKASLDAAEAAKKATDANNQQADATKKTTDATKEAAEVAKKYIDIEKTRVNYKTQVEEYKSLQLVIQQKMLTQVDAYNTEIEAAGDNAEKRKEIEAQKLEFIKQTGAELITVQQAITAAEKKEQDLSLTQWKQYAQKGEEVANDIKGFTGKVGDYFSTAFSSISSVYKAEIAGIDEELAQNKVKIDAIKYDAEVSTAKLKELTTEQQKATEQGQTEKAQLLQNEIDYHNGILATKKEYDEKNSKLEDKKAKKKAEQEKIEKLNRKATLLKNIGEATASVAQGVTKALSYGPFLGPVLAAVVAAAGAVQIGIMTKQLAKFADGGLLNGKRHSQGGMRIEGTNIEVEGGEYVVNRESTSKNLGLVRYINSQRKELTPTDISGFFAKTSQGYEPPFRRQFEAGGQVPAIESPNSINNDALVDAIKSIKFAPKVAVTDILRVQDEMTQVDGWSGI</sequence>
<reference evidence="3 4" key="1">
    <citation type="submission" date="2020-08" db="EMBL/GenBank/DDBJ databases">
        <title>Genomic Encyclopedia of Type Strains, Phase IV (KMG-IV): sequencing the most valuable type-strain genomes for metagenomic binning, comparative biology and taxonomic classification.</title>
        <authorList>
            <person name="Goeker M."/>
        </authorList>
    </citation>
    <scope>NUCLEOTIDE SEQUENCE [LARGE SCALE GENOMIC DNA]</scope>
    <source>
        <strain evidence="3 4">DSM 104969</strain>
    </source>
</reference>
<evidence type="ECO:0000313" key="4">
    <source>
        <dbReference type="Proteomes" id="UP000555103"/>
    </source>
</evidence>
<gene>
    <name evidence="3" type="ORF">GGR21_002882</name>
</gene>
<dbReference type="RefSeq" id="WP_183307850.1">
    <property type="nucleotide sequence ID" value="NZ_JACIEP010000010.1"/>
</dbReference>
<keyword evidence="4" id="KW-1185">Reference proteome</keyword>
<evidence type="ECO:0000313" key="3">
    <source>
        <dbReference type="EMBL" id="MBB4036968.1"/>
    </source>
</evidence>
<dbReference type="EMBL" id="JACIEP010000010">
    <property type="protein sequence ID" value="MBB4036968.1"/>
    <property type="molecule type" value="Genomic_DNA"/>
</dbReference>
<protein>
    <submittedName>
        <fullName evidence="3">Uncharacterized protein</fullName>
    </submittedName>
</protein>
<keyword evidence="1" id="KW-0175">Coiled coil</keyword>
<dbReference type="Proteomes" id="UP000555103">
    <property type="component" value="Unassembled WGS sequence"/>
</dbReference>
<name>A0A840CS49_9BACT</name>
<accession>A0A840CS49</accession>
<proteinExistence type="predicted"/>
<feature type="region of interest" description="Disordered" evidence="2">
    <location>
        <begin position="347"/>
        <end position="366"/>
    </location>
</feature>
<feature type="coiled-coil region" evidence="1">
    <location>
        <begin position="95"/>
        <end position="144"/>
    </location>
</feature>
<evidence type="ECO:0000256" key="1">
    <source>
        <dbReference type="SAM" id="Coils"/>
    </source>
</evidence>
<dbReference type="AlphaFoldDB" id="A0A840CS49"/>
<organism evidence="3 4">
    <name type="scientific">Dysgonomonas hofstadii</name>
    <dbReference type="NCBI Taxonomy" id="637886"/>
    <lineage>
        <taxon>Bacteria</taxon>
        <taxon>Pseudomonadati</taxon>
        <taxon>Bacteroidota</taxon>
        <taxon>Bacteroidia</taxon>
        <taxon>Bacteroidales</taxon>
        <taxon>Dysgonomonadaceae</taxon>
        <taxon>Dysgonomonas</taxon>
    </lineage>
</organism>
<evidence type="ECO:0000256" key="2">
    <source>
        <dbReference type="SAM" id="MobiDB-lite"/>
    </source>
</evidence>